<gene>
    <name evidence="22" type="primary">atp8</name>
</gene>
<dbReference type="EMBL" id="HQ616422">
    <property type="protein sequence ID" value="ADT62135.1"/>
    <property type="molecule type" value="mRNA"/>
</dbReference>
<name>G0Y657_ISOEN</name>
<dbReference type="EC" id="7.1.2.2" evidence="5"/>
<keyword evidence="8 20" id="KW-0812">Transmembrane</keyword>
<evidence type="ECO:0000256" key="19">
    <source>
        <dbReference type="ARBA" id="ARBA00048383"/>
    </source>
</evidence>
<proteinExistence type="evidence at transcript level"/>
<evidence type="ECO:0000256" key="4">
    <source>
        <dbReference type="ARBA" id="ARBA00011648"/>
    </source>
</evidence>
<comment type="similarity">
    <text evidence="3">Belongs to the ATPase protein YMF19 family.</text>
</comment>
<evidence type="ECO:0000256" key="13">
    <source>
        <dbReference type="ARBA" id="ARBA00022989"/>
    </source>
</evidence>
<evidence type="ECO:0000256" key="20">
    <source>
        <dbReference type="SAM" id="Phobius"/>
    </source>
</evidence>
<keyword evidence="15 22" id="KW-0496">Mitochondrion</keyword>
<dbReference type="GO" id="GO:0006754">
    <property type="term" value="P:ATP biosynthetic process"/>
    <property type="evidence" value="ECO:0007669"/>
    <property type="project" value="UniProtKB-KW"/>
</dbReference>
<keyword evidence="16 20" id="KW-0472">Membrane</keyword>
<evidence type="ECO:0000256" key="14">
    <source>
        <dbReference type="ARBA" id="ARBA00023065"/>
    </source>
</evidence>
<dbReference type="GO" id="GO:1902600">
    <property type="term" value="P:proton transmembrane transport"/>
    <property type="evidence" value="ECO:0007669"/>
    <property type="project" value="UniProtKB-KW"/>
</dbReference>
<keyword evidence="11" id="KW-0067">ATP-binding</keyword>
<organism evidence="22">
    <name type="scientific">Isoetes engelmannii</name>
    <name type="common">Engelmann's quillwort</name>
    <name type="synonym">Appalachian quillwort</name>
    <dbReference type="NCBI Taxonomy" id="37427"/>
    <lineage>
        <taxon>Eukaryota</taxon>
        <taxon>Viridiplantae</taxon>
        <taxon>Streptophyta</taxon>
        <taxon>Embryophyta</taxon>
        <taxon>Tracheophyta</taxon>
        <taxon>Lycopodiopsida</taxon>
        <taxon>Isoetales</taxon>
        <taxon>Isoetaceae</taxon>
        <taxon>Isoetes</taxon>
    </lineage>
</organism>
<protein>
    <recommendedName>
        <fullName evidence="5">H(+)-transporting two-sector ATPase</fullName>
        <ecNumber evidence="5">7.1.2.2</ecNumber>
    </recommendedName>
    <alternativeName>
        <fullName evidence="18">Mitochondrial protein YMF19</fullName>
    </alternativeName>
</protein>
<keyword evidence="14" id="KW-0406">Ion transport</keyword>
<dbReference type="PANTHER" id="PTHR36816">
    <property type="entry name" value="ATP SYNTHASE PROTEIN YMF19"/>
    <property type="match status" value="1"/>
</dbReference>
<evidence type="ECO:0000256" key="5">
    <source>
        <dbReference type="ARBA" id="ARBA00012473"/>
    </source>
</evidence>
<evidence type="ECO:0000256" key="12">
    <source>
        <dbReference type="ARBA" id="ARBA00022967"/>
    </source>
</evidence>
<comment type="subcellular location">
    <subcellularLocation>
        <location evidence="2">Mitochondrion membrane</location>
        <topology evidence="2">Single-pass membrane protein</topology>
    </subcellularLocation>
</comment>
<comment type="subunit">
    <text evidence="4">F-type ATPases have 2 components, CF(1) - the catalytic core - and CF(0) - the membrane proton channel. CF(1) has five subunits: alpha(3), beta(3), gamma(1), delta(1), epsilon(1). CF(0) has three main subunits: a, b and c.</text>
</comment>
<evidence type="ECO:0000256" key="16">
    <source>
        <dbReference type="ARBA" id="ARBA00023136"/>
    </source>
</evidence>
<evidence type="ECO:0000256" key="7">
    <source>
        <dbReference type="ARBA" id="ARBA00022547"/>
    </source>
</evidence>
<dbReference type="PANTHER" id="PTHR36816:SF1">
    <property type="entry name" value="ATP SYNTHASE PROTEIN YMF19"/>
    <property type="match status" value="1"/>
</dbReference>
<evidence type="ECO:0000313" key="22">
    <source>
        <dbReference type="EMBL" id="ADT62135.1"/>
    </source>
</evidence>
<evidence type="ECO:0000256" key="18">
    <source>
        <dbReference type="ARBA" id="ARBA00030649"/>
    </source>
</evidence>
<sequence length="162" mass="18395">MPQLDQFTYFTQFVWLCVLYMTFYVLLYNNGLPRISRILKLRKKQLSHLMGIESVEQTIIVPTGLKVLRAHISYTYSIFGAVSKRFHFMLESLNTNTNQLRMKKSYAYSLGEISVSPVIRKALLATTGPSISIGSTAVPNIIYVLRAQKAGMRAEGVHTENE</sequence>
<dbReference type="InterPro" id="IPR003319">
    <property type="entry name" value="YMF19-like_N"/>
</dbReference>
<evidence type="ECO:0000256" key="1">
    <source>
        <dbReference type="ARBA" id="ARBA00003096"/>
    </source>
</evidence>
<keyword evidence="7" id="KW-0138">CF(0)</keyword>
<reference evidence="22" key="1">
    <citation type="journal article" date="2011" name="Nucleic Acids Res.">
        <title>A unique transcriptome: 1782 positions of RNA editing alter 1406 codon identities in mitochondrial mRNAs of the lycophyte Isoetes engelmannii.</title>
        <authorList>
            <person name="Grewe F."/>
            <person name="Herres S."/>
            <person name="Viehover P."/>
            <person name="Polsakiewicz M."/>
            <person name="Weisshaar B."/>
            <person name="Knoop V."/>
        </authorList>
    </citation>
    <scope>NUCLEOTIDE SEQUENCE</scope>
</reference>
<evidence type="ECO:0000256" key="6">
    <source>
        <dbReference type="ARBA" id="ARBA00022448"/>
    </source>
</evidence>
<dbReference type="GO" id="GO:0005524">
    <property type="term" value="F:ATP binding"/>
    <property type="evidence" value="ECO:0007669"/>
    <property type="project" value="UniProtKB-KW"/>
</dbReference>
<keyword evidence="12" id="KW-1278">Translocase</keyword>
<keyword evidence="9" id="KW-0547">Nucleotide-binding</keyword>
<keyword evidence="13 20" id="KW-1133">Transmembrane helix</keyword>
<evidence type="ECO:0000256" key="9">
    <source>
        <dbReference type="ARBA" id="ARBA00022741"/>
    </source>
</evidence>
<evidence type="ECO:0000256" key="2">
    <source>
        <dbReference type="ARBA" id="ARBA00004304"/>
    </source>
</evidence>
<evidence type="ECO:0000256" key="17">
    <source>
        <dbReference type="ARBA" id="ARBA00023310"/>
    </source>
</evidence>
<feature type="domain" description="ATP synthase YMF19-like N-terminal" evidence="21">
    <location>
        <begin position="2"/>
        <end position="51"/>
    </location>
</feature>
<comment type="function">
    <text evidence="1">This is one of the chains of the nonenzymatic component (CF(0) subunit) of the mitochondrial ATPase complex.</text>
</comment>
<geneLocation type="mitochondrion" evidence="22"/>
<dbReference type="GO" id="GO:0031966">
    <property type="term" value="C:mitochondrial membrane"/>
    <property type="evidence" value="ECO:0007669"/>
    <property type="project" value="UniProtKB-SubCell"/>
</dbReference>
<evidence type="ECO:0000256" key="3">
    <source>
        <dbReference type="ARBA" id="ARBA00010946"/>
    </source>
</evidence>
<keyword evidence="10" id="KW-0375">Hydrogen ion transport</keyword>
<comment type="catalytic activity">
    <reaction evidence="19">
        <text>ATP + H2O + 4 H(+)(in) = ADP + phosphate + 5 H(+)(out)</text>
        <dbReference type="Rhea" id="RHEA:57720"/>
        <dbReference type="ChEBI" id="CHEBI:15377"/>
        <dbReference type="ChEBI" id="CHEBI:15378"/>
        <dbReference type="ChEBI" id="CHEBI:30616"/>
        <dbReference type="ChEBI" id="CHEBI:43474"/>
        <dbReference type="ChEBI" id="CHEBI:456216"/>
        <dbReference type="EC" id="7.1.2.2"/>
    </reaction>
</comment>
<dbReference type="AlphaFoldDB" id="G0Y657"/>
<evidence type="ECO:0000256" key="8">
    <source>
        <dbReference type="ARBA" id="ARBA00022692"/>
    </source>
</evidence>
<dbReference type="GO" id="GO:0045259">
    <property type="term" value="C:proton-transporting ATP synthase complex"/>
    <property type="evidence" value="ECO:0007669"/>
    <property type="project" value="UniProtKB-KW"/>
</dbReference>
<evidence type="ECO:0000259" key="21">
    <source>
        <dbReference type="Pfam" id="PF02326"/>
    </source>
</evidence>
<keyword evidence="6" id="KW-0813">Transport</keyword>
<evidence type="ECO:0000256" key="15">
    <source>
        <dbReference type="ARBA" id="ARBA00023128"/>
    </source>
</evidence>
<evidence type="ECO:0000256" key="11">
    <source>
        <dbReference type="ARBA" id="ARBA00022840"/>
    </source>
</evidence>
<feature type="transmembrane region" description="Helical" evidence="20">
    <location>
        <begin position="12"/>
        <end position="32"/>
    </location>
</feature>
<evidence type="ECO:0000256" key="10">
    <source>
        <dbReference type="ARBA" id="ARBA00022781"/>
    </source>
</evidence>
<accession>G0Y657</accession>
<keyword evidence="17" id="KW-0066">ATP synthesis</keyword>
<dbReference type="InterPro" id="IPR044975">
    <property type="entry name" value="YMF19-like"/>
</dbReference>
<dbReference type="Pfam" id="PF02326">
    <property type="entry name" value="YMF19"/>
    <property type="match status" value="1"/>
</dbReference>